<feature type="signal peptide" evidence="1">
    <location>
        <begin position="1"/>
        <end position="15"/>
    </location>
</feature>
<dbReference type="InterPro" id="IPR011329">
    <property type="entry name" value="Killer_tox_Kp4/SMK"/>
</dbReference>
<sequence length="338" mass="36767">MQFTSILFFASSVAGLGINCRGSGVCSFNDASLTTVREQVGVLIADGGGDRRFAEGQQISCSHGSQGSVCAFYQSGASGSARDAYNQLQGLLDHGPHARTTSSSQLPRDMRQYEVQSATLSNIPPKPDLGLRGWPLGERGGWDLSRGDTDDIAMKTPSLVFSAIAVTRHPTLWLHDCQERRNQNPYVLPNGAVLVLHDRVPVHDDCGVPNIFIDAEVSAVSSNHPADDSHDMKRPLVARPAAVGAVIGAWLPGQRANRRKTVELLPSPGREAAPSLHRLNISRSPRLLSHLIFFLPPPPLRAAARRHDGRDRGFLFSLDGLRRRHASRSSMTRPAMHM</sequence>
<gene>
    <name evidence="3" type="ORF">PCL_01712</name>
</gene>
<feature type="chain" id="PRO_5015693618" description="Killer toxin Kp4 domain-containing protein" evidence="1">
    <location>
        <begin position="16"/>
        <end position="338"/>
    </location>
</feature>
<protein>
    <recommendedName>
        <fullName evidence="2">Killer toxin Kp4 domain-containing protein</fullName>
    </recommendedName>
</protein>
<evidence type="ECO:0000256" key="1">
    <source>
        <dbReference type="SAM" id="SignalP"/>
    </source>
</evidence>
<reference evidence="3 4" key="1">
    <citation type="journal article" date="2016" name="Front. Microbiol.">
        <title>Genome and transcriptome sequences reveal the specific parasitism of the nematophagous Purpureocillium lilacinum 36-1.</title>
        <authorList>
            <person name="Xie J."/>
            <person name="Li S."/>
            <person name="Mo C."/>
            <person name="Xiao X."/>
            <person name="Peng D."/>
            <person name="Wang G."/>
            <person name="Xiao Y."/>
        </authorList>
    </citation>
    <scope>NUCLEOTIDE SEQUENCE [LARGE SCALE GENOMIC DNA]</scope>
    <source>
        <strain evidence="3 4">36-1</strain>
    </source>
</reference>
<name>A0A2U3E288_PURLI</name>
<dbReference type="InterPro" id="IPR015131">
    <property type="entry name" value="Killer_tox_Kp4"/>
</dbReference>
<dbReference type="GO" id="GO:0005576">
    <property type="term" value="C:extracellular region"/>
    <property type="evidence" value="ECO:0007669"/>
    <property type="project" value="InterPro"/>
</dbReference>
<accession>A0A2U3E288</accession>
<dbReference type="EMBL" id="LCWV01000014">
    <property type="protein sequence ID" value="PWI68623.1"/>
    <property type="molecule type" value="Genomic_DNA"/>
</dbReference>
<evidence type="ECO:0000313" key="3">
    <source>
        <dbReference type="EMBL" id="PWI68623.1"/>
    </source>
</evidence>
<organism evidence="3 4">
    <name type="scientific">Purpureocillium lilacinum</name>
    <name type="common">Paecilomyces lilacinus</name>
    <dbReference type="NCBI Taxonomy" id="33203"/>
    <lineage>
        <taxon>Eukaryota</taxon>
        <taxon>Fungi</taxon>
        <taxon>Dikarya</taxon>
        <taxon>Ascomycota</taxon>
        <taxon>Pezizomycotina</taxon>
        <taxon>Sordariomycetes</taxon>
        <taxon>Hypocreomycetidae</taxon>
        <taxon>Hypocreales</taxon>
        <taxon>Ophiocordycipitaceae</taxon>
        <taxon>Purpureocillium</taxon>
    </lineage>
</organism>
<dbReference type="SUPFAM" id="SSF55221">
    <property type="entry name" value="Yeast killer toxins"/>
    <property type="match status" value="1"/>
</dbReference>
<dbReference type="Proteomes" id="UP000245956">
    <property type="component" value="Unassembled WGS sequence"/>
</dbReference>
<keyword evidence="1" id="KW-0732">Signal</keyword>
<feature type="domain" description="Killer toxin Kp4" evidence="2">
    <location>
        <begin position="8"/>
        <end position="96"/>
    </location>
</feature>
<dbReference type="AlphaFoldDB" id="A0A2U3E288"/>
<comment type="caution">
    <text evidence="3">The sequence shown here is derived from an EMBL/GenBank/DDBJ whole genome shotgun (WGS) entry which is preliminary data.</text>
</comment>
<dbReference type="Gene3D" id="3.30.430.10">
    <property type="entry name" value="Killer Toxin P4, subunit A"/>
    <property type="match status" value="1"/>
</dbReference>
<evidence type="ECO:0000259" key="2">
    <source>
        <dbReference type="Pfam" id="PF09044"/>
    </source>
</evidence>
<evidence type="ECO:0000313" key="4">
    <source>
        <dbReference type="Proteomes" id="UP000245956"/>
    </source>
</evidence>
<proteinExistence type="predicted"/>
<dbReference type="Pfam" id="PF09044">
    <property type="entry name" value="Kp4"/>
    <property type="match status" value="1"/>
</dbReference>